<dbReference type="EMBL" id="JYDH01000065">
    <property type="protein sequence ID" value="KRY34571.1"/>
    <property type="molecule type" value="Genomic_DNA"/>
</dbReference>
<keyword evidence="2" id="KW-1185">Reference proteome</keyword>
<dbReference type="AlphaFoldDB" id="A0A0V1BBZ8"/>
<gene>
    <name evidence="1" type="ORF">T01_13190</name>
</gene>
<protein>
    <submittedName>
        <fullName evidence="1">Uncharacterized protein</fullName>
    </submittedName>
</protein>
<dbReference type="InParanoid" id="A0A0V1BBZ8"/>
<name>A0A0V1BBZ8_TRISP</name>
<dbReference type="Proteomes" id="UP000054776">
    <property type="component" value="Unassembled WGS sequence"/>
</dbReference>
<evidence type="ECO:0000313" key="2">
    <source>
        <dbReference type="Proteomes" id="UP000054776"/>
    </source>
</evidence>
<proteinExistence type="predicted"/>
<accession>A0A0V1BBZ8</accession>
<evidence type="ECO:0000313" key="1">
    <source>
        <dbReference type="EMBL" id="KRY34571.1"/>
    </source>
</evidence>
<sequence length="127" mass="13969">MIPPALENFTVGDVYLLTLRFAGALFNEFIVVVGGFTHKNPAISCSWCLAYYNLFTTVVASTSPFNNFEVPAKSHTLLLPKRMYGRVGEHEFTVCSVGSICKKLCLAQDATSYKCATFDIAQTNADQ</sequence>
<dbReference type="OrthoDB" id="10426519at2759"/>
<reference evidence="1 2" key="1">
    <citation type="submission" date="2015-01" db="EMBL/GenBank/DDBJ databases">
        <title>Evolution of Trichinella species and genotypes.</title>
        <authorList>
            <person name="Korhonen P.K."/>
            <person name="Edoardo P."/>
            <person name="Giuseppe L.R."/>
            <person name="Gasser R.B."/>
        </authorList>
    </citation>
    <scope>NUCLEOTIDE SEQUENCE [LARGE SCALE GENOMIC DNA]</scope>
    <source>
        <strain evidence="1">ISS3</strain>
    </source>
</reference>
<comment type="caution">
    <text evidence="1">The sequence shown here is derived from an EMBL/GenBank/DDBJ whole genome shotgun (WGS) entry which is preliminary data.</text>
</comment>
<organism evidence="1 2">
    <name type="scientific">Trichinella spiralis</name>
    <name type="common">Trichina worm</name>
    <dbReference type="NCBI Taxonomy" id="6334"/>
    <lineage>
        <taxon>Eukaryota</taxon>
        <taxon>Metazoa</taxon>
        <taxon>Ecdysozoa</taxon>
        <taxon>Nematoda</taxon>
        <taxon>Enoplea</taxon>
        <taxon>Dorylaimia</taxon>
        <taxon>Trichinellida</taxon>
        <taxon>Trichinellidae</taxon>
        <taxon>Trichinella</taxon>
    </lineage>
</organism>